<name>A0A9P0JWJ3_ACAOB</name>
<comment type="caution">
    <text evidence="2">The sequence shown here is derived from an EMBL/GenBank/DDBJ whole genome shotgun (WGS) entry which is preliminary data.</text>
</comment>
<dbReference type="Proteomes" id="UP001152888">
    <property type="component" value="Unassembled WGS sequence"/>
</dbReference>
<evidence type="ECO:0000313" key="3">
    <source>
        <dbReference type="Proteomes" id="UP001152888"/>
    </source>
</evidence>
<protein>
    <submittedName>
        <fullName evidence="2">Uncharacterized protein</fullName>
    </submittedName>
</protein>
<evidence type="ECO:0000313" key="2">
    <source>
        <dbReference type="EMBL" id="CAH1961694.1"/>
    </source>
</evidence>
<dbReference type="AlphaFoldDB" id="A0A9P0JWJ3"/>
<gene>
    <name evidence="2" type="ORF">ACAOBT_LOCUS4300</name>
</gene>
<dbReference type="EMBL" id="CAKOFQ010006697">
    <property type="protein sequence ID" value="CAH1961694.1"/>
    <property type="molecule type" value="Genomic_DNA"/>
</dbReference>
<keyword evidence="3" id="KW-1185">Reference proteome</keyword>
<reference evidence="2" key="1">
    <citation type="submission" date="2022-03" db="EMBL/GenBank/DDBJ databases">
        <authorList>
            <person name="Sayadi A."/>
        </authorList>
    </citation>
    <scope>NUCLEOTIDE SEQUENCE</scope>
</reference>
<proteinExistence type="predicted"/>
<feature type="region of interest" description="Disordered" evidence="1">
    <location>
        <begin position="83"/>
        <end position="120"/>
    </location>
</feature>
<sequence length="241" mass="27250">MTRRKKKDEDETVNISCDSIMSTQETNERKHRELQLAVRLINRKRKPFDLQADIPTYHCNCINHLFRVLRCNNYKIDSEEVLEHETTSSSTTQQGLDFATPSSNTKRQKKSAQVDEAHPTIVRSIDTLQPDNSRPGSSIANYSYECSNSTTPEMLSPNSETLNKWPSCPTMVRSSDTQLGNSCTGSSTTNSRCELSNMLSPNSEMLPNDITTESNQNSALVQLQVIQQLNPDMAEFLNFHK</sequence>
<accession>A0A9P0JWJ3</accession>
<organism evidence="2 3">
    <name type="scientific">Acanthoscelides obtectus</name>
    <name type="common">Bean weevil</name>
    <name type="synonym">Bruchus obtectus</name>
    <dbReference type="NCBI Taxonomy" id="200917"/>
    <lineage>
        <taxon>Eukaryota</taxon>
        <taxon>Metazoa</taxon>
        <taxon>Ecdysozoa</taxon>
        <taxon>Arthropoda</taxon>
        <taxon>Hexapoda</taxon>
        <taxon>Insecta</taxon>
        <taxon>Pterygota</taxon>
        <taxon>Neoptera</taxon>
        <taxon>Endopterygota</taxon>
        <taxon>Coleoptera</taxon>
        <taxon>Polyphaga</taxon>
        <taxon>Cucujiformia</taxon>
        <taxon>Chrysomeloidea</taxon>
        <taxon>Chrysomelidae</taxon>
        <taxon>Bruchinae</taxon>
        <taxon>Bruchini</taxon>
        <taxon>Acanthoscelides</taxon>
    </lineage>
</organism>
<evidence type="ECO:0000256" key="1">
    <source>
        <dbReference type="SAM" id="MobiDB-lite"/>
    </source>
</evidence>